<dbReference type="EMBL" id="SPHZ02000001">
    <property type="protein sequence ID" value="KAF0931159.1"/>
    <property type="molecule type" value="Genomic_DNA"/>
</dbReference>
<reference evidence="3 4" key="1">
    <citation type="submission" date="2019-11" db="EMBL/GenBank/DDBJ databases">
        <title>Whole genome sequence of Oryza granulata.</title>
        <authorList>
            <person name="Li W."/>
        </authorList>
    </citation>
    <scope>NUCLEOTIDE SEQUENCE [LARGE SCALE GENOMIC DNA]</scope>
    <source>
        <strain evidence="4">cv. Menghai</strain>
        <tissue evidence="3">Leaf</tissue>
    </source>
</reference>
<accession>A0A6G1F2U2</accession>
<keyword evidence="4" id="KW-1185">Reference proteome</keyword>
<protein>
    <submittedName>
        <fullName evidence="3">Uncharacterized protein</fullName>
    </submittedName>
</protein>
<keyword evidence="2" id="KW-0472">Membrane</keyword>
<sequence>MDDNRNRKAVDSAWNSPVKKAATGTPGDHCYELDGVPDGSSSTWTAPRTTVVPTQALGQIDRSATPRRLDRWTGTYGGKDGNRSAGASGPLRIGAGGGSESLPGGAPTRYADPSDLWGQNPALPATVPRPPHPTCFWLRTMTVSVLLAICLSWLHML</sequence>
<dbReference type="Proteomes" id="UP000479710">
    <property type="component" value="Unassembled WGS sequence"/>
</dbReference>
<name>A0A6G1F2U2_9ORYZ</name>
<keyword evidence="2" id="KW-1133">Transmembrane helix</keyword>
<feature type="region of interest" description="Disordered" evidence="1">
    <location>
        <begin position="1"/>
        <end position="29"/>
    </location>
</feature>
<evidence type="ECO:0000256" key="1">
    <source>
        <dbReference type="SAM" id="MobiDB-lite"/>
    </source>
</evidence>
<evidence type="ECO:0000313" key="4">
    <source>
        <dbReference type="Proteomes" id="UP000479710"/>
    </source>
</evidence>
<gene>
    <name evidence="3" type="ORF">E2562_002516</name>
</gene>
<feature type="compositionally biased region" description="Basic and acidic residues" evidence="1">
    <location>
        <begin position="1"/>
        <end position="10"/>
    </location>
</feature>
<dbReference type="AlphaFoldDB" id="A0A6G1F2U2"/>
<organism evidence="3 4">
    <name type="scientific">Oryza meyeriana var. granulata</name>
    <dbReference type="NCBI Taxonomy" id="110450"/>
    <lineage>
        <taxon>Eukaryota</taxon>
        <taxon>Viridiplantae</taxon>
        <taxon>Streptophyta</taxon>
        <taxon>Embryophyta</taxon>
        <taxon>Tracheophyta</taxon>
        <taxon>Spermatophyta</taxon>
        <taxon>Magnoliopsida</taxon>
        <taxon>Liliopsida</taxon>
        <taxon>Poales</taxon>
        <taxon>Poaceae</taxon>
        <taxon>BOP clade</taxon>
        <taxon>Oryzoideae</taxon>
        <taxon>Oryzeae</taxon>
        <taxon>Oryzinae</taxon>
        <taxon>Oryza</taxon>
        <taxon>Oryza meyeriana</taxon>
    </lineage>
</organism>
<feature type="region of interest" description="Disordered" evidence="1">
    <location>
        <begin position="61"/>
        <end position="125"/>
    </location>
</feature>
<comment type="caution">
    <text evidence="3">The sequence shown here is derived from an EMBL/GenBank/DDBJ whole genome shotgun (WGS) entry which is preliminary data.</text>
</comment>
<keyword evidence="2" id="KW-0812">Transmembrane</keyword>
<feature type="transmembrane region" description="Helical" evidence="2">
    <location>
        <begin position="136"/>
        <end position="154"/>
    </location>
</feature>
<proteinExistence type="predicted"/>
<evidence type="ECO:0000313" key="3">
    <source>
        <dbReference type="EMBL" id="KAF0931159.1"/>
    </source>
</evidence>
<evidence type="ECO:0000256" key="2">
    <source>
        <dbReference type="SAM" id="Phobius"/>
    </source>
</evidence>